<evidence type="ECO:0000256" key="6">
    <source>
        <dbReference type="ARBA" id="ARBA00022679"/>
    </source>
</evidence>
<dbReference type="GO" id="GO:0034628">
    <property type="term" value="P:'de novo' NAD+ biosynthetic process from L-aspartate"/>
    <property type="evidence" value="ECO:0007669"/>
    <property type="project" value="TreeGrafter"/>
</dbReference>
<evidence type="ECO:0000256" key="4">
    <source>
        <dbReference type="ARBA" id="ARBA00022485"/>
    </source>
</evidence>
<dbReference type="GO" id="GO:0005829">
    <property type="term" value="C:cytosol"/>
    <property type="evidence" value="ECO:0007669"/>
    <property type="project" value="TreeGrafter"/>
</dbReference>
<evidence type="ECO:0000313" key="10">
    <source>
        <dbReference type="EMBL" id="SVD23269.1"/>
    </source>
</evidence>
<dbReference type="EMBL" id="UINC01137742">
    <property type="protein sequence ID" value="SVD23269.1"/>
    <property type="molecule type" value="Genomic_DNA"/>
</dbReference>
<keyword evidence="9" id="KW-0411">Iron-sulfur</keyword>
<accession>A0A382TMG2</accession>
<dbReference type="Pfam" id="PF02445">
    <property type="entry name" value="NadA"/>
    <property type="match status" value="1"/>
</dbReference>
<dbReference type="GO" id="GO:0046872">
    <property type="term" value="F:metal ion binding"/>
    <property type="evidence" value="ECO:0007669"/>
    <property type="project" value="UniProtKB-KW"/>
</dbReference>
<dbReference type="PANTHER" id="PTHR30573">
    <property type="entry name" value="QUINOLINATE SYNTHETASE A"/>
    <property type="match status" value="1"/>
</dbReference>
<organism evidence="10">
    <name type="scientific">marine metagenome</name>
    <dbReference type="NCBI Taxonomy" id="408172"/>
    <lineage>
        <taxon>unclassified sequences</taxon>
        <taxon>metagenomes</taxon>
        <taxon>ecological metagenomes</taxon>
    </lineage>
</organism>
<keyword evidence="7" id="KW-0479">Metal-binding</keyword>
<dbReference type="Gene3D" id="3.40.50.10800">
    <property type="entry name" value="NadA-like"/>
    <property type="match status" value="1"/>
</dbReference>
<keyword evidence="4" id="KW-0004">4Fe-4S</keyword>
<evidence type="ECO:0000256" key="3">
    <source>
        <dbReference type="ARBA" id="ARBA00012669"/>
    </source>
</evidence>
<dbReference type="UniPathway" id="UPA00253">
    <property type="reaction ID" value="UER00327"/>
</dbReference>
<evidence type="ECO:0000256" key="5">
    <source>
        <dbReference type="ARBA" id="ARBA00022642"/>
    </source>
</evidence>
<protein>
    <recommendedName>
        <fullName evidence="3">quinolinate synthase</fullName>
        <ecNumber evidence="3">2.5.1.72</ecNumber>
    </recommendedName>
</protein>
<dbReference type="AlphaFoldDB" id="A0A382TMG2"/>
<evidence type="ECO:0000256" key="1">
    <source>
        <dbReference type="ARBA" id="ARBA00001966"/>
    </source>
</evidence>
<keyword evidence="6" id="KW-0808">Transferase</keyword>
<dbReference type="GO" id="GO:0051539">
    <property type="term" value="F:4 iron, 4 sulfur cluster binding"/>
    <property type="evidence" value="ECO:0007669"/>
    <property type="project" value="UniProtKB-KW"/>
</dbReference>
<keyword evidence="8" id="KW-0408">Iron</keyword>
<name>A0A382TMG2_9ZZZZ</name>
<dbReference type="PANTHER" id="PTHR30573:SF0">
    <property type="entry name" value="QUINOLINATE SYNTHASE, CHLOROPLASTIC"/>
    <property type="match status" value="1"/>
</dbReference>
<gene>
    <name evidence="10" type="ORF">METZ01_LOCUS376123</name>
</gene>
<keyword evidence="5" id="KW-0662">Pyridine nucleotide biosynthesis</keyword>
<evidence type="ECO:0000256" key="7">
    <source>
        <dbReference type="ARBA" id="ARBA00022723"/>
    </source>
</evidence>
<evidence type="ECO:0000256" key="9">
    <source>
        <dbReference type="ARBA" id="ARBA00023014"/>
    </source>
</evidence>
<proteinExistence type="predicted"/>
<dbReference type="GO" id="GO:0008987">
    <property type="term" value="F:quinolinate synthetase A activity"/>
    <property type="evidence" value="ECO:0007669"/>
    <property type="project" value="InterPro"/>
</dbReference>
<feature type="non-terminal residue" evidence="10">
    <location>
        <position position="82"/>
    </location>
</feature>
<dbReference type="EC" id="2.5.1.72" evidence="3"/>
<dbReference type="SUPFAM" id="SSF142754">
    <property type="entry name" value="NadA-like"/>
    <property type="match status" value="1"/>
</dbReference>
<comment type="pathway">
    <text evidence="2">Cofactor biosynthesis; NAD(+) biosynthesis; quinolinate from iminoaspartate: step 1/1.</text>
</comment>
<dbReference type="InterPro" id="IPR003473">
    <property type="entry name" value="NadA"/>
</dbReference>
<reference evidence="10" key="1">
    <citation type="submission" date="2018-05" db="EMBL/GenBank/DDBJ databases">
        <authorList>
            <person name="Lanie J.A."/>
            <person name="Ng W.-L."/>
            <person name="Kazmierczak K.M."/>
            <person name="Andrzejewski T.M."/>
            <person name="Davidsen T.M."/>
            <person name="Wayne K.J."/>
            <person name="Tettelin H."/>
            <person name="Glass J.I."/>
            <person name="Rusch D."/>
            <person name="Podicherti R."/>
            <person name="Tsui H.-C.T."/>
            <person name="Winkler M.E."/>
        </authorList>
    </citation>
    <scope>NUCLEOTIDE SEQUENCE</scope>
</reference>
<evidence type="ECO:0000256" key="2">
    <source>
        <dbReference type="ARBA" id="ARBA00005065"/>
    </source>
</evidence>
<sequence>MNIRGSIKQALLEKNATLVAHYYVSPDLQTLAEETGGIVSDSLEMARFGQNCDAETIVVAGVKFMGETAKILSPEKKVLVLD</sequence>
<evidence type="ECO:0000256" key="8">
    <source>
        <dbReference type="ARBA" id="ARBA00023004"/>
    </source>
</evidence>
<comment type="cofactor">
    <cofactor evidence="1">
        <name>[4Fe-4S] cluster</name>
        <dbReference type="ChEBI" id="CHEBI:49883"/>
    </cofactor>
</comment>
<dbReference type="InterPro" id="IPR036094">
    <property type="entry name" value="NadA_sf"/>
</dbReference>